<gene>
    <name evidence="1" type="ORF">HCEG_04079</name>
</gene>
<dbReference type="HOGENOM" id="CLU_1434066_0_0_1"/>
<sequence length="189" mass="20890">MTHDTQVYTLTHPSEHTLCFRRVRNVECDPQRQKLQAPLRIVDINFTEWSTDNALEKRTEKNRIERLVVAGQPAGLGIRGQGTKGCLLFLSKRNPPAPKCSSDAALIAQSRFFGPRSSALIYIDRYSESGDAGTSSSASSKVLIEGLDGEDQVVSLYLTRSIKQARFATRTSAKTQFVMIIGVLSNSNL</sequence>
<dbReference type="EMBL" id="DS990638">
    <property type="protein sequence ID" value="EGC44864.1"/>
    <property type="molecule type" value="Genomic_DNA"/>
</dbReference>
<proteinExistence type="predicted"/>
<protein>
    <submittedName>
        <fullName evidence="1">Predicted protein</fullName>
    </submittedName>
</protein>
<organism evidence="2">
    <name type="scientific">Ajellomyces capsulatus (strain H88)</name>
    <name type="common">Darling's disease fungus</name>
    <name type="synonym">Histoplasma capsulatum</name>
    <dbReference type="NCBI Taxonomy" id="544711"/>
    <lineage>
        <taxon>Eukaryota</taxon>
        <taxon>Fungi</taxon>
        <taxon>Dikarya</taxon>
        <taxon>Ascomycota</taxon>
        <taxon>Pezizomycotina</taxon>
        <taxon>Eurotiomycetes</taxon>
        <taxon>Eurotiomycetidae</taxon>
        <taxon>Onygenales</taxon>
        <taxon>Ajellomycetaceae</taxon>
        <taxon>Histoplasma</taxon>
    </lineage>
</organism>
<name>F0UF07_AJEC8</name>
<evidence type="ECO:0000313" key="2">
    <source>
        <dbReference type="Proteomes" id="UP000008142"/>
    </source>
</evidence>
<dbReference type="AlphaFoldDB" id="F0UF07"/>
<reference evidence="2" key="1">
    <citation type="submission" date="2008-07" db="EMBL/GenBank/DDBJ databases">
        <title>Annotation of Ajellomyces capsulatus strain H88.</title>
        <authorList>
            <person name="Champion M."/>
            <person name="Cuomo C."/>
            <person name="Ma L.-J."/>
            <person name="Henn M.R."/>
            <person name="Sil A."/>
            <person name="Goldman B."/>
            <person name="Young S.K."/>
            <person name="Kodira C.D."/>
            <person name="Zeng Q."/>
            <person name="Koehrsen M."/>
            <person name="Alvarado L."/>
            <person name="Berlin A."/>
            <person name="Borenstein D."/>
            <person name="Chen Z."/>
            <person name="Engels R."/>
            <person name="Freedman E."/>
            <person name="Gellesch M."/>
            <person name="Goldberg J."/>
            <person name="Griggs A."/>
            <person name="Gujja S."/>
            <person name="Heiman D."/>
            <person name="Hepburn T."/>
            <person name="Howarth C."/>
            <person name="Jen D."/>
            <person name="Larson L."/>
            <person name="Lewis B."/>
            <person name="Mehta T."/>
            <person name="Park D."/>
            <person name="Pearson M."/>
            <person name="Roberts A."/>
            <person name="Saif S."/>
            <person name="Shea T."/>
            <person name="Shenoy N."/>
            <person name="Sisk P."/>
            <person name="Stolte C."/>
            <person name="Sykes S."/>
            <person name="Walk T."/>
            <person name="White J."/>
            <person name="Yandava C."/>
            <person name="Klein B."/>
            <person name="McEwen J.G."/>
            <person name="Puccia R."/>
            <person name="Goldman G.H."/>
            <person name="Felipe M.S."/>
            <person name="Nino-Vega G."/>
            <person name="San-Blas G."/>
            <person name="Taylor J."/>
            <person name="Mendoza L."/>
            <person name="Galagan J."/>
            <person name="Nusbaum C."/>
            <person name="Birren B."/>
        </authorList>
    </citation>
    <scope>NUCLEOTIDE SEQUENCE [LARGE SCALE GENOMIC DNA]</scope>
    <source>
        <strain evidence="2">H88</strain>
    </source>
</reference>
<dbReference type="Proteomes" id="UP000008142">
    <property type="component" value="Unassembled WGS sequence"/>
</dbReference>
<evidence type="ECO:0000313" key="1">
    <source>
        <dbReference type="EMBL" id="EGC44864.1"/>
    </source>
</evidence>
<dbReference type="VEuPathDB" id="FungiDB:I7I53_03584"/>
<accession>F0UF07</accession>